<proteinExistence type="predicted"/>
<comment type="caution">
    <text evidence="1">The sequence shown here is derived from an EMBL/GenBank/DDBJ whole genome shotgun (WGS) entry which is preliminary data.</text>
</comment>
<name>A0ACB5QZE8_9BURK</name>
<reference evidence="1" key="1">
    <citation type="submission" date="2021-09" db="EMBL/GenBank/DDBJ databases">
        <title>Isolation and characterization of 3-chlorobenzoate degrading bacteria from soils in Shizuoka.</title>
        <authorList>
            <person name="Ifat A."/>
            <person name="Ogawa N."/>
            <person name="Kimbara K."/>
            <person name="Moriuchi R."/>
            <person name="Dohra H."/>
            <person name="Shintani M."/>
        </authorList>
    </citation>
    <scope>NUCLEOTIDE SEQUENCE</scope>
    <source>
        <strain evidence="1">19CS2-2</strain>
    </source>
</reference>
<gene>
    <name evidence="1" type="primary">uvrC</name>
    <name evidence="1" type="ORF">CBA19CS22_26340</name>
</gene>
<evidence type="ECO:0000313" key="2">
    <source>
        <dbReference type="Proteomes" id="UP001055013"/>
    </source>
</evidence>
<protein>
    <submittedName>
        <fullName evidence="1">Excinuclease ABC subunit UvrC</fullName>
    </submittedName>
</protein>
<organism evidence="1 2">
    <name type="scientific">Caballeronia novacaledonica</name>
    <dbReference type="NCBI Taxonomy" id="1544861"/>
    <lineage>
        <taxon>Bacteria</taxon>
        <taxon>Pseudomonadati</taxon>
        <taxon>Pseudomonadota</taxon>
        <taxon>Betaproteobacteria</taxon>
        <taxon>Burkholderiales</taxon>
        <taxon>Burkholderiaceae</taxon>
        <taxon>Caballeronia</taxon>
    </lineage>
</organism>
<sequence length="697" mass="76708">MTDTDAPQPDFDSKKTLAQLPHLPGVYRYYDGDGNVLYVGKARNLKKRVSSYFTKTLHSPRIAMMVTRIRKIETTVTRSEAEALLLENNLIKALAPRYNILFRDDKSYPFLKLTGHKFPRMAYYRGAVDKKNQYFGPFPSAWAVRESIQILQRVFQLRTCEDSVFNNRTRPCLLHQIGRCTAPCTGLITEEDYARDVSNASRFLLGRQGEVMKELEQKMHAFAADLKFEQAAAVRNQMSSLSTVLHQQAIEVGGESDVDILAVVALGGKVCVNLAMVRGGRHLGDKAYFPAHVESAIALDDEDDLPDVADLPEVDEAEAGAPVAVESSAQTSVEPVQADPETEPEPREGALESEVLEAFMAQHYIGNRVPPVLVVSHAPSSRELVDLLTEQAGHKVTLLRQPQGQKRAWLSMAENNAKLALARLLSEQGSQQARTRSLAETLSMEMDDLAQLRIECFDISHTMGEATQASCVVYHHHKMQSGEYRRYNINGITPGDDYAAMRQVLTRRYEKMVAQAAANANDEATTLQPDDAADPNITPDAAEPVAAGGTLPNIVLIDGGKGQVEIARQVFSELGLDHGMLVGVAKGEGRKVGLETLVFADGRSALELGKESAALMLVAQIRDEAHRFAITGMRAKRAKARQTSRLEELEGVGAKRRQRLLSRFGGLRGVQAASVEDLASVEGISLALAQQIYRQLH</sequence>
<keyword evidence="2" id="KW-1185">Reference proteome</keyword>
<evidence type="ECO:0000313" key="1">
    <source>
        <dbReference type="EMBL" id="GJH20132.1"/>
    </source>
</evidence>
<dbReference type="EMBL" id="BPUR01000018">
    <property type="protein sequence ID" value="GJH20132.1"/>
    <property type="molecule type" value="Genomic_DNA"/>
</dbReference>
<accession>A0ACB5QZE8</accession>
<dbReference type="Proteomes" id="UP001055013">
    <property type="component" value="Unassembled WGS sequence"/>
</dbReference>